<proteinExistence type="inferred from homology"/>
<name>A0A103T1W2_CYNCS</name>
<keyword evidence="1 3" id="KW-0489">Methyltransferase</keyword>
<dbReference type="STRING" id="59895.A0A103T1W2"/>
<dbReference type="InterPro" id="IPR004159">
    <property type="entry name" value="Put_SAM_MeTrfase"/>
</dbReference>
<dbReference type="PANTHER" id="PTHR10108:SF1119">
    <property type="entry name" value="METHYLTRANSFERASE PMT2-RELATED"/>
    <property type="match status" value="1"/>
</dbReference>
<dbReference type="GO" id="GO:0005802">
    <property type="term" value="C:trans-Golgi network"/>
    <property type="evidence" value="ECO:0007669"/>
    <property type="project" value="TreeGrafter"/>
</dbReference>
<reference evidence="4 5" key="1">
    <citation type="journal article" date="2016" name="Sci. Rep.">
        <title>The genome sequence of the outbreeding globe artichoke constructed de novo incorporating a phase-aware low-pass sequencing strategy of F1 progeny.</title>
        <authorList>
            <person name="Scaglione D."/>
            <person name="Reyes-Chin-Wo S."/>
            <person name="Acquadro A."/>
            <person name="Froenicke L."/>
            <person name="Portis E."/>
            <person name="Beitel C."/>
            <person name="Tirone M."/>
            <person name="Mauro R."/>
            <person name="Lo Monaco A."/>
            <person name="Mauromicale G."/>
            <person name="Faccioli P."/>
            <person name="Cattivelli L."/>
            <person name="Rieseberg L."/>
            <person name="Michelmore R."/>
            <person name="Lanteri S."/>
        </authorList>
    </citation>
    <scope>NUCLEOTIDE SEQUENCE [LARGE SCALE GENOMIC DNA]</scope>
    <source>
        <strain evidence="4">2C</strain>
    </source>
</reference>
<feature type="non-terminal residue" evidence="4">
    <location>
        <position position="196"/>
    </location>
</feature>
<keyword evidence="3" id="KW-0812">Transmembrane</keyword>
<dbReference type="EMBL" id="LEKV01007233">
    <property type="protein sequence ID" value="KVH02836.1"/>
    <property type="molecule type" value="Genomic_DNA"/>
</dbReference>
<evidence type="ECO:0000256" key="1">
    <source>
        <dbReference type="ARBA" id="ARBA00022603"/>
    </source>
</evidence>
<comment type="similarity">
    <text evidence="3">Belongs to the methyltransferase superfamily.</text>
</comment>
<gene>
    <name evidence="4" type="ORF">Ccrd_026000</name>
</gene>
<evidence type="ECO:0000313" key="5">
    <source>
        <dbReference type="Proteomes" id="UP000243975"/>
    </source>
</evidence>
<keyword evidence="3" id="KW-0808">Transferase</keyword>
<keyword evidence="5" id="KW-1185">Reference proteome</keyword>
<dbReference type="Proteomes" id="UP000243975">
    <property type="component" value="Unassembled WGS sequence"/>
</dbReference>
<dbReference type="AlphaFoldDB" id="A0A103T1W2"/>
<comment type="subcellular location">
    <subcellularLocation>
        <location evidence="3">Membrane</location>
        <topology evidence="3">Single-pass type II membrane protein</topology>
    </subcellularLocation>
</comment>
<evidence type="ECO:0000256" key="3">
    <source>
        <dbReference type="RuleBase" id="RU366043"/>
    </source>
</evidence>
<dbReference type="GO" id="GO:0008168">
    <property type="term" value="F:methyltransferase activity"/>
    <property type="evidence" value="ECO:0007669"/>
    <property type="project" value="UniProtKB-UniRule"/>
</dbReference>
<dbReference type="GO" id="GO:0016020">
    <property type="term" value="C:membrane"/>
    <property type="evidence" value="ECO:0007669"/>
    <property type="project" value="UniProtKB-SubCell"/>
</dbReference>
<comment type="caution">
    <text evidence="4">The sequence shown here is derived from an EMBL/GenBank/DDBJ whole genome shotgun (WGS) entry which is preliminary data.</text>
</comment>
<dbReference type="EC" id="2.1.1.-" evidence="3"/>
<organism evidence="4 5">
    <name type="scientific">Cynara cardunculus var. scolymus</name>
    <name type="common">Globe artichoke</name>
    <name type="synonym">Cynara scolymus</name>
    <dbReference type="NCBI Taxonomy" id="59895"/>
    <lineage>
        <taxon>Eukaryota</taxon>
        <taxon>Viridiplantae</taxon>
        <taxon>Streptophyta</taxon>
        <taxon>Embryophyta</taxon>
        <taxon>Tracheophyta</taxon>
        <taxon>Spermatophyta</taxon>
        <taxon>Magnoliopsida</taxon>
        <taxon>eudicotyledons</taxon>
        <taxon>Gunneridae</taxon>
        <taxon>Pentapetalae</taxon>
        <taxon>asterids</taxon>
        <taxon>campanulids</taxon>
        <taxon>Asterales</taxon>
        <taxon>Asteraceae</taxon>
        <taxon>Carduoideae</taxon>
        <taxon>Cardueae</taxon>
        <taxon>Carduinae</taxon>
        <taxon>Cynara</taxon>
    </lineage>
</organism>
<protein>
    <recommendedName>
        <fullName evidence="3">Methyltransferase</fullName>
        <ecNumber evidence="3">2.1.1.-</ecNumber>
    </recommendedName>
</protein>
<dbReference type="Pfam" id="PF03141">
    <property type="entry name" value="Methyltransf_29"/>
    <property type="match status" value="1"/>
</dbReference>
<dbReference type="GO" id="GO:0005768">
    <property type="term" value="C:endosome"/>
    <property type="evidence" value="ECO:0007669"/>
    <property type="project" value="TreeGrafter"/>
</dbReference>
<dbReference type="PANTHER" id="PTHR10108">
    <property type="entry name" value="SAM-DEPENDENT METHYLTRANSFERASE"/>
    <property type="match status" value="1"/>
</dbReference>
<accession>A0A103T1W2</accession>
<dbReference type="Gramene" id="KVH02836">
    <property type="protein sequence ID" value="KVH02836"/>
    <property type="gene ID" value="Ccrd_026000"/>
</dbReference>
<sequence length="196" mass="21406">MEKCVTPTNSKAEDVEYKLFPESLNAKAEDPFPESLNAIPPRIASGSIPGVSADMYMKDNRQWKKRVNAYKRIHRIIASGRYPNIMDMNAGFGGFAAALDSPKLWTSSTTFPVPHLVSHTTAMAILILEILEPSRSESVGSSIESPAKIDVTSPRVPCTSCRTSTWLKVKKTEAESMLATTSKTTGCGVRRQLAGE</sequence>
<keyword evidence="3" id="KW-0735">Signal-anchor</keyword>
<keyword evidence="2 3" id="KW-0325">Glycoprotein</keyword>
<dbReference type="GO" id="GO:0032259">
    <property type="term" value="P:methylation"/>
    <property type="evidence" value="ECO:0007669"/>
    <property type="project" value="UniProtKB-KW"/>
</dbReference>
<evidence type="ECO:0000256" key="2">
    <source>
        <dbReference type="ARBA" id="ARBA00023180"/>
    </source>
</evidence>
<evidence type="ECO:0000313" key="4">
    <source>
        <dbReference type="EMBL" id="KVH02836.1"/>
    </source>
</evidence>